<name>A0A6A6NYQ0_9PEZI</name>
<dbReference type="GO" id="GO:0032259">
    <property type="term" value="P:methylation"/>
    <property type="evidence" value="ECO:0007669"/>
    <property type="project" value="UniProtKB-KW"/>
</dbReference>
<dbReference type="NCBIfam" id="TIGR03439">
    <property type="entry name" value="methyl_EasF"/>
    <property type="match status" value="1"/>
</dbReference>
<keyword evidence="5" id="KW-1185">Reference proteome</keyword>
<dbReference type="InterPro" id="IPR051128">
    <property type="entry name" value="EgtD_Methyltrsf_superfamily"/>
</dbReference>
<evidence type="ECO:0000256" key="1">
    <source>
        <dbReference type="ARBA" id="ARBA00022603"/>
    </source>
</evidence>
<reference evidence="4" key="1">
    <citation type="journal article" date="2020" name="Stud. Mycol.">
        <title>101 Dothideomycetes genomes: a test case for predicting lifestyles and emergence of pathogens.</title>
        <authorList>
            <person name="Haridas S."/>
            <person name="Albert R."/>
            <person name="Binder M."/>
            <person name="Bloem J."/>
            <person name="Labutti K."/>
            <person name="Salamov A."/>
            <person name="Andreopoulos B."/>
            <person name="Baker S."/>
            <person name="Barry K."/>
            <person name="Bills G."/>
            <person name="Bluhm B."/>
            <person name="Cannon C."/>
            <person name="Castanera R."/>
            <person name="Culley D."/>
            <person name="Daum C."/>
            <person name="Ezra D."/>
            <person name="Gonzalez J."/>
            <person name="Henrissat B."/>
            <person name="Kuo A."/>
            <person name="Liang C."/>
            <person name="Lipzen A."/>
            <person name="Lutzoni F."/>
            <person name="Magnuson J."/>
            <person name="Mondo S."/>
            <person name="Nolan M."/>
            <person name="Ohm R."/>
            <person name="Pangilinan J."/>
            <person name="Park H.-J."/>
            <person name="Ramirez L."/>
            <person name="Alfaro M."/>
            <person name="Sun H."/>
            <person name="Tritt A."/>
            <person name="Yoshinaga Y."/>
            <person name="Zwiers L.-H."/>
            <person name="Turgeon B."/>
            <person name="Goodwin S."/>
            <person name="Spatafora J."/>
            <person name="Crous P."/>
            <person name="Grigoriev I."/>
        </authorList>
    </citation>
    <scope>NUCLEOTIDE SEQUENCE</scope>
    <source>
        <strain evidence="4">ATCC 16933</strain>
    </source>
</reference>
<dbReference type="PANTHER" id="PTHR43397:SF1">
    <property type="entry name" value="ERGOTHIONEINE BIOSYNTHESIS PROTEIN 1"/>
    <property type="match status" value="1"/>
</dbReference>
<evidence type="ECO:0000259" key="3">
    <source>
        <dbReference type="Pfam" id="PF10017"/>
    </source>
</evidence>
<organism evidence="4 5">
    <name type="scientific">Lineolata rhizophorae</name>
    <dbReference type="NCBI Taxonomy" id="578093"/>
    <lineage>
        <taxon>Eukaryota</taxon>
        <taxon>Fungi</taxon>
        <taxon>Dikarya</taxon>
        <taxon>Ascomycota</taxon>
        <taxon>Pezizomycotina</taxon>
        <taxon>Dothideomycetes</taxon>
        <taxon>Dothideomycetes incertae sedis</taxon>
        <taxon>Lineolatales</taxon>
        <taxon>Lineolataceae</taxon>
        <taxon>Lineolata</taxon>
    </lineage>
</organism>
<dbReference type="OrthoDB" id="659at2759"/>
<dbReference type="EMBL" id="MU001683">
    <property type="protein sequence ID" value="KAF2456602.1"/>
    <property type="molecule type" value="Genomic_DNA"/>
</dbReference>
<evidence type="ECO:0000313" key="5">
    <source>
        <dbReference type="Proteomes" id="UP000799766"/>
    </source>
</evidence>
<sequence length="354" mass="39970">MQDDCIDDFDAIVDGSIIDIGGSRLDSYTLGQLKSSFTGARLRGDRPCLPDELLYDDAGLQIWSDIIYLPEYYQTRDEIAILERNGSEVGSLVKPRTTLFDIGAGDTRKVAHLLDVIEERGIPATYLALDISESSLSDNLAFLCSRYSNVRCIGLWGTFSDAISLCNKVPSPRLFLSLGSVLCNDPTERAVESLRSWASQMREEDMMLVGMDGHSRPQDYGKVWTSYHGNDELFNRFWENGFRHANRLVESEWFKASDWAVRAVIEDNPVCHRFILTATRDLCLGDSGIKFNEGEEIDWFDAHKYGEMDVRKMCIAAGLVVKSVWKAQDSEMRQYLIKQPSCSDSKPDLKPLDT</sequence>
<feature type="domain" description="Histidine-specific methyltransferase SAM-dependent" evidence="3">
    <location>
        <begin position="42"/>
        <end position="338"/>
    </location>
</feature>
<dbReference type="InterPro" id="IPR017805">
    <property type="entry name" value="SAM_MeTrfase_EasF-type_put"/>
</dbReference>
<dbReference type="GO" id="GO:0008168">
    <property type="term" value="F:methyltransferase activity"/>
    <property type="evidence" value="ECO:0007669"/>
    <property type="project" value="UniProtKB-KW"/>
</dbReference>
<evidence type="ECO:0000256" key="2">
    <source>
        <dbReference type="ARBA" id="ARBA00022679"/>
    </source>
</evidence>
<accession>A0A6A6NYQ0</accession>
<dbReference type="Gene3D" id="3.40.50.150">
    <property type="entry name" value="Vaccinia Virus protein VP39"/>
    <property type="match status" value="1"/>
</dbReference>
<dbReference type="PANTHER" id="PTHR43397">
    <property type="entry name" value="ERGOTHIONEINE BIOSYNTHESIS PROTEIN 1"/>
    <property type="match status" value="1"/>
</dbReference>
<keyword evidence="1 4" id="KW-0489">Methyltransferase</keyword>
<dbReference type="AlphaFoldDB" id="A0A6A6NYQ0"/>
<dbReference type="InterPro" id="IPR029063">
    <property type="entry name" value="SAM-dependent_MTases_sf"/>
</dbReference>
<dbReference type="InterPro" id="IPR019257">
    <property type="entry name" value="MeTrfase_dom"/>
</dbReference>
<protein>
    <submittedName>
        <fullName evidence="4">Histidine-specific methyltransferase</fullName>
    </submittedName>
</protein>
<proteinExistence type="predicted"/>
<evidence type="ECO:0000313" key="4">
    <source>
        <dbReference type="EMBL" id="KAF2456602.1"/>
    </source>
</evidence>
<gene>
    <name evidence="4" type="ORF">BDY21DRAFT_347681</name>
</gene>
<dbReference type="Proteomes" id="UP000799766">
    <property type="component" value="Unassembled WGS sequence"/>
</dbReference>
<keyword evidence="2 4" id="KW-0808">Transferase</keyword>
<dbReference type="Pfam" id="PF10017">
    <property type="entry name" value="Methyltransf_33"/>
    <property type="match status" value="1"/>
</dbReference>